<dbReference type="GO" id="GO:0046872">
    <property type="term" value="F:metal ion binding"/>
    <property type="evidence" value="ECO:0007669"/>
    <property type="project" value="InterPro"/>
</dbReference>
<keyword evidence="1" id="KW-0812">Transmembrane</keyword>
<dbReference type="Gramene" id="rna3543">
    <property type="protein sequence ID" value="RHN79715.1"/>
    <property type="gene ID" value="gene3543"/>
</dbReference>
<dbReference type="Proteomes" id="UP000265566">
    <property type="component" value="Chromosome 1"/>
</dbReference>
<evidence type="ECO:0000313" key="4">
    <source>
        <dbReference type="EMBL" id="RHN79715.1"/>
    </source>
</evidence>
<keyword evidence="1" id="KW-0472">Membrane</keyword>
<reference evidence="7" key="4">
    <citation type="journal article" date="2018" name="Nat. Plants">
        <title>Whole-genome landscape of Medicago truncatula symbiotic genes.</title>
        <authorList>
            <person name="Pecrix Y."/>
            <person name="Staton S.E."/>
            <person name="Sallet E."/>
            <person name="Lelandais-Briere C."/>
            <person name="Moreau S."/>
            <person name="Carrere S."/>
            <person name="Blein T."/>
            <person name="Jardinaud M.F."/>
            <person name="Latrasse D."/>
            <person name="Zouine M."/>
            <person name="Zahm M."/>
            <person name="Kreplak J."/>
            <person name="Mayjonade B."/>
            <person name="Satge C."/>
            <person name="Perez M."/>
            <person name="Cauet S."/>
            <person name="Marande W."/>
            <person name="Chantry-Darmon C."/>
            <person name="Lopez-Roques C."/>
            <person name="Bouchez O."/>
            <person name="Berard A."/>
            <person name="Debelle F."/>
            <person name="Munos S."/>
            <person name="Bendahmane A."/>
            <person name="Berges H."/>
            <person name="Niebel A."/>
            <person name="Buitink J."/>
            <person name="Frugier F."/>
            <person name="Benhamed M."/>
            <person name="Crespi M."/>
            <person name="Gouzy J."/>
            <person name="Gamas P."/>
        </authorList>
    </citation>
    <scope>NUCLEOTIDE SEQUENCE [LARGE SCALE GENOMIC DNA]</scope>
    <source>
        <strain evidence="7">cv. Jemalong A17</strain>
    </source>
</reference>
<dbReference type="Proteomes" id="UP000002051">
    <property type="component" value="Unassembled WGS sequence"/>
</dbReference>
<reference evidence="4" key="5">
    <citation type="journal article" date="2018" name="Nat. Plants">
        <title>Whole-genome landscape of Medicago truncatula symbiotic genes.</title>
        <authorList>
            <person name="Pecrix Y."/>
            <person name="Gamas P."/>
            <person name="Carrere S."/>
        </authorList>
    </citation>
    <scope>NUCLEOTIDE SEQUENCE</scope>
    <source>
        <tissue evidence="4">Leaves</tissue>
    </source>
</reference>
<dbReference type="Pfam" id="PF07127">
    <property type="entry name" value="Nodulin_late"/>
    <property type="match status" value="1"/>
</dbReference>
<evidence type="ECO:0000313" key="7">
    <source>
        <dbReference type="Proteomes" id="UP000265566"/>
    </source>
</evidence>
<keyword evidence="1" id="KW-1133">Transmembrane helix</keyword>
<dbReference type="AlphaFoldDB" id="A0A072VK07"/>
<dbReference type="EnsemblPlants" id="KEH42157">
    <property type="protein sequence ID" value="KEH42157"/>
    <property type="gene ID" value="MTR_1g062870"/>
</dbReference>
<evidence type="ECO:0000313" key="6">
    <source>
        <dbReference type="Proteomes" id="UP000002051"/>
    </source>
</evidence>
<protein>
    <submittedName>
        <fullName evidence="3">Nodule Cysteine-Rich (NCR) secreted peptide</fullName>
    </submittedName>
    <submittedName>
        <fullName evidence="4">Putative Late nodulin</fullName>
    </submittedName>
</protein>
<evidence type="ECO:0000313" key="3">
    <source>
        <dbReference type="EMBL" id="KEH42157.1"/>
    </source>
</evidence>
<gene>
    <name evidence="3" type="ordered locus">MTR_1g062870</name>
    <name evidence="4" type="ORF">MtrunA17_Chr1g0180351</name>
</gene>
<reference evidence="5" key="3">
    <citation type="submission" date="2015-04" db="UniProtKB">
        <authorList>
            <consortium name="EnsemblPlants"/>
        </authorList>
    </citation>
    <scope>IDENTIFICATION</scope>
    <source>
        <strain evidence="5">cv. Jemalong A17</strain>
    </source>
</reference>
<dbReference type="EMBL" id="CM001217">
    <property type="protein sequence ID" value="KEH42157.1"/>
    <property type="molecule type" value="Genomic_DNA"/>
</dbReference>
<organism evidence="3 6">
    <name type="scientific">Medicago truncatula</name>
    <name type="common">Barrel medic</name>
    <name type="synonym">Medicago tribuloides</name>
    <dbReference type="NCBI Taxonomy" id="3880"/>
    <lineage>
        <taxon>Eukaryota</taxon>
        <taxon>Viridiplantae</taxon>
        <taxon>Streptophyta</taxon>
        <taxon>Embryophyta</taxon>
        <taxon>Tracheophyta</taxon>
        <taxon>Spermatophyta</taxon>
        <taxon>Magnoliopsida</taxon>
        <taxon>eudicotyledons</taxon>
        <taxon>Gunneridae</taxon>
        <taxon>Pentapetalae</taxon>
        <taxon>rosids</taxon>
        <taxon>fabids</taxon>
        <taxon>Fabales</taxon>
        <taxon>Fabaceae</taxon>
        <taxon>Papilionoideae</taxon>
        <taxon>50 kb inversion clade</taxon>
        <taxon>NPAAA clade</taxon>
        <taxon>Hologalegina</taxon>
        <taxon>IRL clade</taxon>
        <taxon>Trifolieae</taxon>
        <taxon>Medicago</taxon>
    </lineage>
</organism>
<dbReference type="EMBL" id="PSQE01000001">
    <property type="protein sequence ID" value="RHN79715.1"/>
    <property type="molecule type" value="Genomic_DNA"/>
</dbReference>
<reference evidence="3 6" key="1">
    <citation type="journal article" date="2011" name="Nature">
        <title>The Medicago genome provides insight into the evolution of rhizobial symbioses.</title>
        <authorList>
            <person name="Young N.D."/>
            <person name="Debelle F."/>
            <person name="Oldroyd G.E."/>
            <person name="Geurts R."/>
            <person name="Cannon S.B."/>
            <person name="Udvardi M.K."/>
            <person name="Benedito V.A."/>
            <person name="Mayer K.F."/>
            <person name="Gouzy J."/>
            <person name="Schoof H."/>
            <person name="Van de Peer Y."/>
            <person name="Proost S."/>
            <person name="Cook D.R."/>
            <person name="Meyers B.C."/>
            <person name="Spannagl M."/>
            <person name="Cheung F."/>
            <person name="De Mita S."/>
            <person name="Krishnakumar V."/>
            <person name="Gundlach H."/>
            <person name="Zhou S."/>
            <person name="Mudge J."/>
            <person name="Bharti A.K."/>
            <person name="Murray J.D."/>
            <person name="Naoumkina M.A."/>
            <person name="Rosen B."/>
            <person name="Silverstein K.A."/>
            <person name="Tang H."/>
            <person name="Rombauts S."/>
            <person name="Zhao P.X."/>
            <person name="Zhou P."/>
            <person name="Barbe V."/>
            <person name="Bardou P."/>
            <person name="Bechner M."/>
            <person name="Bellec A."/>
            <person name="Berger A."/>
            <person name="Berges H."/>
            <person name="Bidwell S."/>
            <person name="Bisseling T."/>
            <person name="Choisne N."/>
            <person name="Couloux A."/>
            <person name="Denny R."/>
            <person name="Deshpande S."/>
            <person name="Dai X."/>
            <person name="Doyle J.J."/>
            <person name="Dudez A.M."/>
            <person name="Farmer A.D."/>
            <person name="Fouteau S."/>
            <person name="Franken C."/>
            <person name="Gibelin C."/>
            <person name="Gish J."/>
            <person name="Goldstein S."/>
            <person name="Gonzalez A.J."/>
            <person name="Green P.J."/>
            <person name="Hallab A."/>
            <person name="Hartog M."/>
            <person name="Hua A."/>
            <person name="Humphray S.J."/>
            <person name="Jeong D.H."/>
            <person name="Jing Y."/>
            <person name="Jocker A."/>
            <person name="Kenton S.M."/>
            <person name="Kim D.J."/>
            <person name="Klee K."/>
            <person name="Lai H."/>
            <person name="Lang C."/>
            <person name="Lin S."/>
            <person name="Macmil S.L."/>
            <person name="Magdelenat G."/>
            <person name="Matthews L."/>
            <person name="McCorrison J."/>
            <person name="Monaghan E.L."/>
            <person name="Mun J.H."/>
            <person name="Najar F.Z."/>
            <person name="Nicholson C."/>
            <person name="Noirot C."/>
            <person name="O'Bleness M."/>
            <person name="Paule C.R."/>
            <person name="Poulain J."/>
            <person name="Prion F."/>
            <person name="Qin B."/>
            <person name="Qu C."/>
            <person name="Retzel E.F."/>
            <person name="Riddle C."/>
            <person name="Sallet E."/>
            <person name="Samain S."/>
            <person name="Samson N."/>
            <person name="Sanders I."/>
            <person name="Saurat O."/>
            <person name="Scarpelli C."/>
            <person name="Schiex T."/>
            <person name="Segurens B."/>
            <person name="Severin A.J."/>
            <person name="Sherrier D.J."/>
            <person name="Shi R."/>
            <person name="Sims S."/>
            <person name="Singer S.R."/>
            <person name="Sinharoy S."/>
            <person name="Sterck L."/>
            <person name="Viollet A."/>
            <person name="Wang B.B."/>
            <person name="Wang K."/>
            <person name="Wang M."/>
            <person name="Wang X."/>
            <person name="Warfsmann J."/>
            <person name="Weissenbach J."/>
            <person name="White D.D."/>
            <person name="White J.D."/>
            <person name="Wiley G.B."/>
            <person name="Wincker P."/>
            <person name="Xing Y."/>
            <person name="Yang L."/>
            <person name="Yao Z."/>
            <person name="Ying F."/>
            <person name="Zhai J."/>
            <person name="Zhou L."/>
            <person name="Zuber A."/>
            <person name="Denarie J."/>
            <person name="Dixon R.A."/>
            <person name="May G.D."/>
            <person name="Schwartz D.C."/>
            <person name="Rogers J."/>
            <person name="Quetier F."/>
            <person name="Town C.D."/>
            <person name="Roe B.A."/>
        </authorList>
    </citation>
    <scope>NUCLEOTIDE SEQUENCE [LARGE SCALE GENOMIC DNA]</scope>
    <source>
        <strain evidence="3">A17</strain>
        <strain evidence="5 6">cv. Jemalong A17</strain>
    </source>
</reference>
<keyword evidence="6" id="KW-1185">Reference proteome</keyword>
<sequence length="69" mass="7990">MAQIVKLVYVMIIFISLFFVAINVDAIPFRVCFHNRDCPRNMCLPSIPYCRFREKNVRFGSPLGLCSCD</sequence>
<reference evidence="3 6" key="2">
    <citation type="journal article" date="2014" name="BMC Genomics">
        <title>An improved genome release (version Mt4.0) for the model legume Medicago truncatula.</title>
        <authorList>
            <person name="Tang H."/>
            <person name="Krishnakumar V."/>
            <person name="Bidwell S."/>
            <person name="Rosen B."/>
            <person name="Chan A."/>
            <person name="Zhou S."/>
            <person name="Gentzbittel L."/>
            <person name="Childs K.L."/>
            <person name="Yandell M."/>
            <person name="Gundlach H."/>
            <person name="Mayer K.F."/>
            <person name="Schwartz D.C."/>
            <person name="Town C.D."/>
        </authorList>
    </citation>
    <scope>GENOME REANNOTATION</scope>
    <source>
        <strain evidence="3">A17</strain>
        <strain evidence="5 6">cv. Jemalong A17</strain>
    </source>
</reference>
<accession>A0A072VK07</accession>
<evidence type="ECO:0000259" key="2">
    <source>
        <dbReference type="Pfam" id="PF07127"/>
    </source>
</evidence>
<name>A0A072VK07_MEDTR</name>
<feature type="domain" description="Late nodulin" evidence="2">
    <location>
        <begin position="1"/>
        <end position="51"/>
    </location>
</feature>
<proteinExistence type="predicted"/>
<feature type="transmembrane region" description="Helical" evidence="1">
    <location>
        <begin position="7"/>
        <end position="29"/>
    </location>
</feature>
<dbReference type="HOGENOM" id="CLU_181053_0_3_1"/>
<dbReference type="InterPro" id="IPR009810">
    <property type="entry name" value="Nodulin_late_dom"/>
</dbReference>
<evidence type="ECO:0000256" key="1">
    <source>
        <dbReference type="SAM" id="Phobius"/>
    </source>
</evidence>
<evidence type="ECO:0000313" key="5">
    <source>
        <dbReference type="EnsemblPlants" id="KEH42157"/>
    </source>
</evidence>